<sequence length="81" mass="9890">MTKQTCEWTVSEEISQMFSFLESRLKQMDLRKVMLGDFDFTTDRVEENKPEERHAHTTENNEDEEEFRRKNQLMEEDEELL</sequence>
<organism evidence="2 3">
    <name type="scientific">Araneus ventricosus</name>
    <name type="common">Orbweaver spider</name>
    <name type="synonym">Epeira ventricosa</name>
    <dbReference type="NCBI Taxonomy" id="182803"/>
    <lineage>
        <taxon>Eukaryota</taxon>
        <taxon>Metazoa</taxon>
        <taxon>Ecdysozoa</taxon>
        <taxon>Arthropoda</taxon>
        <taxon>Chelicerata</taxon>
        <taxon>Arachnida</taxon>
        <taxon>Araneae</taxon>
        <taxon>Araneomorphae</taxon>
        <taxon>Entelegynae</taxon>
        <taxon>Araneoidea</taxon>
        <taxon>Araneidae</taxon>
        <taxon>Araneus</taxon>
    </lineage>
</organism>
<evidence type="ECO:0000256" key="1">
    <source>
        <dbReference type="SAM" id="MobiDB-lite"/>
    </source>
</evidence>
<reference evidence="2 3" key="1">
    <citation type="journal article" date="2019" name="Sci. Rep.">
        <title>Orb-weaving spider Araneus ventricosus genome elucidates the spidroin gene catalogue.</title>
        <authorList>
            <person name="Kono N."/>
            <person name="Nakamura H."/>
            <person name="Ohtoshi R."/>
            <person name="Moran D.A.P."/>
            <person name="Shinohara A."/>
            <person name="Yoshida Y."/>
            <person name="Fujiwara M."/>
            <person name="Mori M."/>
            <person name="Tomita M."/>
            <person name="Arakawa K."/>
        </authorList>
    </citation>
    <scope>NUCLEOTIDE SEQUENCE [LARGE SCALE GENOMIC DNA]</scope>
</reference>
<accession>A0A4Y2GL40</accession>
<proteinExistence type="predicted"/>
<keyword evidence="3" id="KW-1185">Reference proteome</keyword>
<feature type="compositionally biased region" description="Basic and acidic residues" evidence="1">
    <location>
        <begin position="45"/>
        <end position="59"/>
    </location>
</feature>
<name>A0A4Y2GL40_ARAVE</name>
<feature type="region of interest" description="Disordered" evidence="1">
    <location>
        <begin position="45"/>
        <end position="81"/>
    </location>
</feature>
<evidence type="ECO:0000313" key="3">
    <source>
        <dbReference type="Proteomes" id="UP000499080"/>
    </source>
</evidence>
<dbReference type="Proteomes" id="UP000499080">
    <property type="component" value="Unassembled WGS sequence"/>
</dbReference>
<dbReference type="EMBL" id="BGPR01001437">
    <property type="protein sequence ID" value="GBM53897.1"/>
    <property type="molecule type" value="Genomic_DNA"/>
</dbReference>
<protein>
    <submittedName>
        <fullName evidence="2">Uncharacterized protein</fullName>
    </submittedName>
</protein>
<gene>
    <name evidence="2" type="ORF">AVEN_64823_1</name>
</gene>
<comment type="caution">
    <text evidence="2">The sequence shown here is derived from an EMBL/GenBank/DDBJ whole genome shotgun (WGS) entry which is preliminary data.</text>
</comment>
<evidence type="ECO:0000313" key="2">
    <source>
        <dbReference type="EMBL" id="GBM53897.1"/>
    </source>
</evidence>
<dbReference type="AlphaFoldDB" id="A0A4Y2GL40"/>